<dbReference type="EMBL" id="CP147988">
    <property type="protein sequence ID" value="WXK51795.1"/>
    <property type="molecule type" value="Genomic_DNA"/>
</dbReference>
<protein>
    <submittedName>
        <fullName evidence="1">Class IIb bacteriocin, lactobin A/cerein 7B family</fullName>
    </submittedName>
</protein>
<keyword evidence="2" id="KW-1185">Reference proteome</keyword>
<dbReference type="RefSeq" id="WP_111286374.1">
    <property type="nucleotide sequence ID" value="NZ_CP147988.1"/>
</dbReference>
<dbReference type="NCBIfam" id="TIGR03949">
    <property type="entry name" value="bact_IIb_cerein"/>
    <property type="match status" value="1"/>
</dbReference>
<accession>A0ABZ2QBI1</accession>
<reference evidence="1 2" key="1">
    <citation type="submission" date="2024-02" db="EMBL/GenBank/DDBJ databases">
        <title>complete genome of Flavobacterium ginsenosidimutans Str. YTB16.</title>
        <authorList>
            <person name="Wang Q."/>
        </authorList>
    </citation>
    <scope>NUCLEOTIDE SEQUENCE [LARGE SCALE GENOMIC DNA]</scope>
    <source>
        <strain evidence="1 2">YTB16</strain>
    </source>
</reference>
<sequence length="53" mass="5843">MNLEELNLVELNAQEIKEVEGGIWLVVLGAIATACIADWDNFERGLKGLPCKD</sequence>
<evidence type="ECO:0000313" key="1">
    <source>
        <dbReference type="EMBL" id="WXK51795.1"/>
    </source>
</evidence>
<organism evidence="1 2">
    <name type="scientific">Flavobacterium ginsenosidimutans</name>
    <dbReference type="NCBI Taxonomy" id="687844"/>
    <lineage>
        <taxon>Bacteria</taxon>
        <taxon>Pseudomonadati</taxon>
        <taxon>Bacteroidota</taxon>
        <taxon>Flavobacteriia</taxon>
        <taxon>Flavobacteriales</taxon>
        <taxon>Flavobacteriaceae</taxon>
        <taxon>Flavobacterium</taxon>
    </lineage>
</organism>
<proteinExistence type="predicted"/>
<evidence type="ECO:0000313" key="2">
    <source>
        <dbReference type="Proteomes" id="UP001447857"/>
    </source>
</evidence>
<name>A0ABZ2QBI1_9FLAO</name>
<gene>
    <name evidence="1" type="ORF">V6624_09145</name>
</gene>
<dbReference type="InterPro" id="IPR023991">
    <property type="entry name" value="Bacteriocin_IIb_lactobn/cerein"/>
</dbReference>
<dbReference type="Proteomes" id="UP001447857">
    <property type="component" value="Chromosome"/>
</dbReference>